<name>G8NY27_GRAMM</name>
<dbReference type="eggNOG" id="COG2957">
    <property type="taxonomic scope" value="Bacteria"/>
</dbReference>
<evidence type="ECO:0000313" key="2">
    <source>
        <dbReference type="EMBL" id="AEU35615.1"/>
    </source>
</evidence>
<dbReference type="KEGG" id="gma:AciX8_1272"/>
<dbReference type="STRING" id="682795.AciX8_1272"/>
<protein>
    <submittedName>
        <fullName evidence="2">Agmatine deiminase</fullName>
        <ecNumber evidence="2">3.5.3.12</ecNumber>
    </submittedName>
</protein>
<dbReference type="GO" id="GO:0004668">
    <property type="term" value="F:protein-arginine deiminase activity"/>
    <property type="evidence" value="ECO:0007669"/>
    <property type="project" value="InterPro"/>
</dbReference>
<organism evidence="2 3">
    <name type="scientific">Granulicella mallensis (strain ATCC BAA-1857 / DSM 23137 / MP5ACTX8)</name>
    <dbReference type="NCBI Taxonomy" id="682795"/>
    <lineage>
        <taxon>Bacteria</taxon>
        <taxon>Pseudomonadati</taxon>
        <taxon>Acidobacteriota</taxon>
        <taxon>Terriglobia</taxon>
        <taxon>Terriglobales</taxon>
        <taxon>Acidobacteriaceae</taxon>
        <taxon>Granulicella</taxon>
    </lineage>
</organism>
<dbReference type="Pfam" id="PF04371">
    <property type="entry name" value="PAD_porph"/>
    <property type="match status" value="1"/>
</dbReference>
<dbReference type="InterPro" id="IPR007466">
    <property type="entry name" value="Peptidyl-Arg-deiminase_porph"/>
</dbReference>
<evidence type="ECO:0000256" key="1">
    <source>
        <dbReference type="ARBA" id="ARBA00022801"/>
    </source>
</evidence>
<dbReference type="EC" id="3.5.3.12" evidence="2"/>
<dbReference type="GO" id="GO:0009446">
    <property type="term" value="P:putrescine biosynthetic process"/>
    <property type="evidence" value="ECO:0007669"/>
    <property type="project" value="InterPro"/>
</dbReference>
<evidence type="ECO:0000313" key="3">
    <source>
        <dbReference type="Proteomes" id="UP000007113"/>
    </source>
</evidence>
<dbReference type="PANTHER" id="PTHR31377">
    <property type="entry name" value="AGMATINE DEIMINASE-RELATED"/>
    <property type="match status" value="1"/>
</dbReference>
<gene>
    <name evidence="2" type="ordered locus">AciX8_1272</name>
</gene>
<keyword evidence="1 2" id="KW-0378">Hydrolase</keyword>
<keyword evidence="3" id="KW-1185">Reference proteome</keyword>
<accession>G8NY27</accession>
<dbReference type="EMBL" id="CP003130">
    <property type="protein sequence ID" value="AEU35615.1"/>
    <property type="molecule type" value="Genomic_DNA"/>
</dbReference>
<sequence>MTKNNYRMPAEWAPHAATWIAWPHNPEDWPGKFQPIPWVYSEIVRHLSQVEDVHILVNDLPTEKRATSMLRRQGANLARLHFHHWRTDRVWLRDSGPIFVKRVSESASQQASEGEVALTNWKFNAWAKYDNWRNDDLIPKHVTKLYGMTSFEPAVTPPDGKSKRLVLEGGSIDTNGEGILLTTEECLLSEVQQRNPGVSREQLEQAFHDYLGIEKVIWLNRGCAGDDTHGHVDDITRFVAPNTILTAVETNTADENHLPLAENLERLHAARNLKGRPFTIKTLPMPAPVHFEGQRLPASYANFYIANGLVLVPTFNDPNDRIALNTLAECFPTRTVTGIHCTDFIWGLGALHCMTQQEPA</sequence>
<dbReference type="GO" id="GO:0047632">
    <property type="term" value="F:agmatine deiminase activity"/>
    <property type="evidence" value="ECO:0007669"/>
    <property type="project" value="UniProtKB-EC"/>
</dbReference>
<reference evidence="2 3" key="1">
    <citation type="submission" date="2011-11" db="EMBL/GenBank/DDBJ databases">
        <title>Complete sequence of Granulicella mallensis MP5ACTX8.</title>
        <authorList>
            <consortium name="US DOE Joint Genome Institute"/>
            <person name="Lucas S."/>
            <person name="Copeland A."/>
            <person name="Lapidus A."/>
            <person name="Cheng J.-F."/>
            <person name="Goodwin L."/>
            <person name="Pitluck S."/>
            <person name="Peters L."/>
            <person name="Lu M."/>
            <person name="Detter J.C."/>
            <person name="Han C."/>
            <person name="Tapia R."/>
            <person name="Land M."/>
            <person name="Hauser L."/>
            <person name="Kyrpides N."/>
            <person name="Ivanova N."/>
            <person name="Mikhailova N."/>
            <person name="Pagani I."/>
            <person name="Rawat S."/>
            <person name="Mannisto M."/>
            <person name="Haggblom M."/>
            <person name="Woyke T."/>
        </authorList>
    </citation>
    <scope>NUCLEOTIDE SEQUENCE [LARGE SCALE GENOMIC DNA]</scope>
    <source>
        <strain evidence="3">ATCC BAA-1857 / DSM 23137 / MP5ACTX8</strain>
    </source>
</reference>
<dbReference type="Gene3D" id="3.75.10.10">
    <property type="entry name" value="L-arginine/glycine Amidinotransferase, Chain A"/>
    <property type="match status" value="1"/>
</dbReference>
<proteinExistence type="predicted"/>
<dbReference type="PANTHER" id="PTHR31377:SF0">
    <property type="entry name" value="AGMATINE DEIMINASE-RELATED"/>
    <property type="match status" value="1"/>
</dbReference>
<dbReference type="SUPFAM" id="SSF55909">
    <property type="entry name" value="Pentein"/>
    <property type="match status" value="1"/>
</dbReference>
<dbReference type="AlphaFoldDB" id="G8NY27"/>
<dbReference type="Proteomes" id="UP000007113">
    <property type="component" value="Chromosome"/>
</dbReference>
<dbReference type="HOGENOM" id="CLU_037682_0_0_0"/>